<dbReference type="Gene3D" id="3.40.1000.10">
    <property type="entry name" value="Mog1/PsbP, alpha/beta/alpha sandwich"/>
    <property type="match status" value="1"/>
</dbReference>
<dbReference type="EMBL" id="RBAH01000003">
    <property type="protein sequence ID" value="RKN85843.1"/>
    <property type="molecule type" value="Genomic_DNA"/>
</dbReference>
<evidence type="ECO:0000256" key="3">
    <source>
        <dbReference type="ARBA" id="ARBA00022801"/>
    </source>
</evidence>
<feature type="chain" id="PRO_5017457102" evidence="5">
    <location>
        <begin position="39"/>
        <end position="831"/>
    </location>
</feature>
<protein>
    <submittedName>
        <fullName evidence="7">Serine protease</fullName>
    </submittedName>
</protein>
<dbReference type="PRINTS" id="PR00834">
    <property type="entry name" value="PROTEASES2C"/>
</dbReference>
<evidence type="ECO:0000259" key="6">
    <source>
        <dbReference type="PROSITE" id="PS50106"/>
    </source>
</evidence>
<dbReference type="SUPFAM" id="SSF50494">
    <property type="entry name" value="Trypsin-like serine proteases"/>
    <property type="match status" value="1"/>
</dbReference>
<dbReference type="AlphaFoldDB" id="A0A3B0CKA9"/>
<dbReference type="InterPro" id="IPR043504">
    <property type="entry name" value="Peptidase_S1_PA_chymotrypsin"/>
</dbReference>
<dbReference type="GO" id="GO:0006508">
    <property type="term" value="P:proteolysis"/>
    <property type="evidence" value="ECO:0007669"/>
    <property type="project" value="UniProtKB-KW"/>
</dbReference>
<dbReference type="SUPFAM" id="SSF50156">
    <property type="entry name" value="PDZ domain-like"/>
    <property type="match status" value="1"/>
</dbReference>
<keyword evidence="2 7" id="KW-0645">Protease</keyword>
<evidence type="ECO:0000256" key="2">
    <source>
        <dbReference type="ARBA" id="ARBA00022670"/>
    </source>
</evidence>
<evidence type="ECO:0000256" key="4">
    <source>
        <dbReference type="ARBA" id="ARBA00022825"/>
    </source>
</evidence>
<feature type="signal peptide" evidence="5">
    <location>
        <begin position="1"/>
        <end position="38"/>
    </location>
</feature>
<evidence type="ECO:0000256" key="1">
    <source>
        <dbReference type="ARBA" id="ARBA00010541"/>
    </source>
</evidence>
<sequence>MGRGSRFMKRGTIPGKMLALLLAAALIGAFGWAAPARAAAAGSGEISDVVKQVTASVVAIIGKPAEDAGKPSNRFDLAHGTGVVVRADGYIITNAHVVKNMSNIVVVTSDGTSYPGKTTHYDEESDLALVKIEAAGLKAAEFAKPSDVLVGETVMAIGTPISFALRNSVTVGIISGLERAVQSKYQLLQTDAAINPGNSGGALVNRKGQVVGINTMKFVDSSIDSLGFAIPVDTVQYVLHHFFTYGKVMRPYLGVELEESWEAVVGLPTEEELRVAYVDPDSPAAVAGIKQGDTLLKFDQASVKTTIQFNELMKNYLPKQSVQITLKSGGQTVTRKVVLGEEEGSGEGWVKTSDGSYIDSDRGKTRIGDSHFGWSLKYPAGLIKARQSDEGNTVLFADSKSEFALSVSVEERMSEDLSPVGLIRKAVERSGDILLEKRYVEQGDSSYAKVVGKTTEGSYYQTRAFLKGDKVYYLLLYVQNEENYKNSFKHNMYADLLDSFRLTFDTKDEALKDISIYKEGDVPYTNEYGLTLELPADWTESEYADLPTYLNKDETVQVTVKVTSASSGDTLDAWTEREQKQFEDQYVESSREAGSWHELELAGGIPAKQARFGAYQGEAWEYLHSIYFIKDKYKYEIAVSYDEKNEGDEMQSFLRKLVKSLSLSKEAMNSSLGVIQDESELLDPNRKLTVRNAKYKYSVQVPETWEYLSGYFAKEDRPEATFLFTGGKFQISADDRGRFDDVVKNLEQSYKKSSENDPLFLYESMDETIFDMPGKAFQVTYKKKKDPYEERVYVFAKGNIVYTVTMRLEDASHTESNASRLEQAFRSITFD</sequence>
<dbReference type="InterPro" id="IPR001940">
    <property type="entry name" value="Peptidase_S1C"/>
</dbReference>
<comment type="similarity">
    <text evidence="1">Belongs to the peptidase S1C family.</text>
</comment>
<evidence type="ECO:0000313" key="7">
    <source>
        <dbReference type="EMBL" id="RKN85843.1"/>
    </source>
</evidence>
<reference evidence="7 8" key="1">
    <citation type="journal article" date="2007" name="Int. J. Syst. Evol. Microbiol.">
        <title>Paenibacillus ginsengarvi sp. nov., isolated from soil from ginseng cultivation.</title>
        <authorList>
            <person name="Yoon M.H."/>
            <person name="Ten L.N."/>
            <person name="Im W.T."/>
        </authorList>
    </citation>
    <scope>NUCLEOTIDE SEQUENCE [LARGE SCALE GENOMIC DNA]</scope>
    <source>
        <strain evidence="7 8">KCTC 13059</strain>
    </source>
</reference>
<comment type="caution">
    <text evidence="7">The sequence shown here is derived from an EMBL/GenBank/DDBJ whole genome shotgun (WGS) entry which is preliminary data.</text>
</comment>
<dbReference type="InterPro" id="IPR009003">
    <property type="entry name" value="Peptidase_S1_PA"/>
</dbReference>
<name>A0A3B0CKA9_9BACL</name>
<keyword evidence="4" id="KW-0720">Serine protease</keyword>
<accession>A0A3B0CKA9</accession>
<dbReference type="SMART" id="SM00228">
    <property type="entry name" value="PDZ"/>
    <property type="match status" value="1"/>
</dbReference>
<dbReference type="GO" id="GO:0004252">
    <property type="term" value="F:serine-type endopeptidase activity"/>
    <property type="evidence" value="ECO:0007669"/>
    <property type="project" value="InterPro"/>
</dbReference>
<evidence type="ECO:0000313" key="8">
    <source>
        <dbReference type="Proteomes" id="UP000282311"/>
    </source>
</evidence>
<dbReference type="OrthoDB" id="9758917at2"/>
<gene>
    <name evidence="7" type="ORF">D7M11_05785</name>
</gene>
<dbReference type="InterPro" id="IPR036034">
    <property type="entry name" value="PDZ_sf"/>
</dbReference>
<dbReference type="Gene3D" id="2.30.42.10">
    <property type="match status" value="1"/>
</dbReference>
<keyword evidence="5" id="KW-0732">Signal</keyword>
<dbReference type="Gene3D" id="2.40.10.10">
    <property type="entry name" value="Trypsin-like serine proteases"/>
    <property type="match status" value="2"/>
</dbReference>
<dbReference type="Proteomes" id="UP000282311">
    <property type="component" value="Unassembled WGS sequence"/>
</dbReference>
<keyword evidence="8" id="KW-1185">Reference proteome</keyword>
<feature type="domain" description="PDZ" evidence="6">
    <location>
        <begin position="254"/>
        <end position="304"/>
    </location>
</feature>
<dbReference type="Pfam" id="PF13180">
    <property type="entry name" value="PDZ_2"/>
    <property type="match status" value="1"/>
</dbReference>
<dbReference type="Pfam" id="PF13365">
    <property type="entry name" value="Trypsin_2"/>
    <property type="match status" value="1"/>
</dbReference>
<dbReference type="InterPro" id="IPR001478">
    <property type="entry name" value="PDZ"/>
</dbReference>
<keyword evidence="3" id="KW-0378">Hydrolase</keyword>
<proteinExistence type="inferred from homology"/>
<evidence type="ECO:0000256" key="5">
    <source>
        <dbReference type="SAM" id="SignalP"/>
    </source>
</evidence>
<dbReference type="PANTHER" id="PTHR22939:SF129">
    <property type="entry name" value="SERINE PROTEASE HTRA2, MITOCHONDRIAL"/>
    <property type="match status" value="1"/>
</dbReference>
<organism evidence="7 8">
    <name type="scientific">Paenibacillus ginsengarvi</name>
    <dbReference type="NCBI Taxonomy" id="400777"/>
    <lineage>
        <taxon>Bacteria</taxon>
        <taxon>Bacillati</taxon>
        <taxon>Bacillota</taxon>
        <taxon>Bacilli</taxon>
        <taxon>Bacillales</taxon>
        <taxon>Paenibacillaceae</taxon>
        <taxon>Paenibacillus</taxon>
    </lineage>
</organism>
<dbReference type="PANTHER" id="PTHR22939">
    <property type="entry name" value="SERINE PROTEASE FAMILY S1C HTRA-RELATED"/>
    <property type="match status" value="1"/>
</dbReference>
<dbReference type="PROSITE" id="PS50106">
    <property type="entry name" value="PDZ"/>
    <property type="match status" value="1"/>
</dbReference>